<dbReference type="SUPFAM" id="SSF82051">
    <property type="entry name" value="Obg GTP-binding protein N-terminal domain"/>
    <property type="match status" value="1"/>
</dbReference>
<dbReference type="InParanoid" id="A7RRP0"/>
<comment type="subcellular location">
    <subcellularLocation>
        <location evidence="1">Nucleus</location>
        <location evidence="1">Nucleolus</location>
    </subcellularLocation>
</comment>
<evidence type="ECO:0000256" key="4">
    <source>
        <dbReference type="ARBA" id="ARBA00022741"/>
    </source>
</evidence>
<dbReference type="GO" id="GO:0005739">
    <property type="term" value="C:mitochondrion"/>
    <property type="evidence" value="ECO:0000318"/>
    <property type="project" value="GO_Central"/>
</dbReference>
<dbReference type="InterPro" id="IPR045086">
    <property type="entry name" value="OBG_GTPase"/>
</dbReference>
<dbReference type="GO" id="GO:0000287">
    <property type="term" value="F:magnesium ion binding"/>
    <property type="evidence" value="ECO:0007669"/>
    <property type="project" value="InterPro"/>
</dbReference>
<dbReference type="AlphaFoldDB" id="A7RRP0"/>
<evidence type="ECO:0000313" key="9">
    <source>
        <dbReference type="EMBL" id="EDO45794.1"/>
    </source>
</evidence>
<evidence type="ECO:0000259" key="7">
    <source>
        <dbReference type="PROSITE" id="PS51710"/>
    </source>
</evidence>
<dbReference type="InterPro" id="IPR006169">
    <property type="entry name" value="GTP1_OBG_dom"/>
</dbReference>
<evidence type="ECO:0000256" key="5">
    <source>
        <dbReference type="ARBA" id="ARBA00023134"/>
    </source>
</evidence>
<dbReference type="OMA" id="VFMVDIF"/>
<dbReference type="InterPro" id="IPR006073">
    <property type="entry name" value="GTP-bd"/>
</dbReference>
<dbReference type="PhylomeDB" id="A7RRP0"/>
<name>A7RRP0_NEMVE</name>
<dbReference type="PIRSF" id="PIRSF002401">
    <property type="entry name" value="GTP_bd_Obg/CgtA"/>
    <property type="match status" value="1"/>
</dbReference>
<keyword evidence="4" id="KW-0547">Nucleotide-binding</keyword>
<evidence type="ECO:0000256" key="6">
    <source>
        <dbReference type="ARBA" id="ARBA00023242"/>
    </source>
</evidence>
<evidence type="ECO:0000256" key="2">
    <source>
        <dbReference type="ARBA" id="ARBA00007699"/>
    </source>
</evidence>
<dbReference type="PROSITE" id="PS51710">
    <property type="entry name" value="G_OBG"/>
    <property type="match status" value="1"/>
</dbReference>
<keyword evidence="3" id="KW-0690">Ribosome biogenesis</keyword>
<feature type="non-terminal residue" evidence="9">
    <location>
        <position position="1"/>
    </location>
</feature>
<dbReference type="eggNOG" id="KOG1489">
    <property type="taxonomic scope" value="Eukaryota"/>
</dbReference>
<dbReference type="EMBL" id="DS469532">
    <property type="protein sequence ID" value="EDO45794.1"/>
    <property type="molecule type" value="Genomic_DNA"/>
</dbReference>
<dbReference type="PROSITE" id="PS51883">
    <property type="entry name" value="OBG"/>
    <property type="match status" value="1"/>
</dbReference>
<dbReference type="HOGENOM" id="CLU_011747_2_3_1"/>
<gene>
    <name evidence="9" type="ORF">NEMVEDRAFT_v1g91245</name>
</gene>
<dbReference type="Gene3D" id="2.70.210.12">
    <property type="entry name" value="GTP1/OBG domain"/>
    <property type="match status" value="1"/>
</dbReference>
<dbReference type="InterPro" id="IPR027417">
    <property type="entry name" value="P-loop_NTPase"/>
</dbReference>
<dbReference type="InterPro" id="IPR031167">
    <property type="entry name" value="G_OBG"/>
</dbReference>
<keyword evidence="10" id="KW-1185">Reference proteome</keyword>
<dbReference type="PRINTS" id="PR00326">
    <property type="entry name" value="GTP1OBG"/>
</dbReference>
<dbReference type="GO" id="GO:0005525">
    <property type="term" value="F:GTP binding"/>
    <property type="evidence" value="ECO:0000318"/>
    <property type="project" value="GO_Central"/>
</dbReference>
<comment type="similarity">
    <text evidence="2">Belongs to the TRAFAC class OBG-HflX-like GTPase superfamily. OBG GTPase family.</text>
</comment>
<dbReference type="Proteomes" id="UP000001593">
    <property type="component" value="Unassembled WGS sequence"/>
</dbReference>
<keyword evidence="6" id="KW-0539">Nucleus</keyword>
<dbReference type="Gene3D" id="3.40.50.300">
    <property type="entry name" value="P-loop containing nucleotide triphosphate hydrolases"/>
    <property type="match status" value="1"/>
</dbReference>
<dbReference type="GO" id="GO:0003924">
    <property type="term" value="F:GTPase activity"/>
    <property type="evidence" value="ECO:0000318"/>
    <property type="project" value="GO_Central"/>
</dbReference>
<dbReference type="PANTHER" id="PTHR11702">
    <property type="entry name" value="DEVELOPMENTALLY REGULATED GTP-BINDING PROTEIN-RELATED"/>
    <property type="match status" value="1"/>
</dbReference>
<dbReference type="GO" id="GO:0005730">
    <property type="term" value="C:nucleolus"/>
    <property type="evidence" value="ECO:0007669"/>
    <property type="project" value="UniProtKB-SubCell"/>
</dbReference>
<dbReference type="SUPFAM" id="SSF52540">
    <property type="entry name" value="P-loop containing nucleoside triphosphate hydrolases"/>
    <property type="match status" value="1"/>
</dbReference>
<evidence type="ECO:0000256" key="3">
    <source>
        <dbReference type="ARBA" id="ARBA00022517"/>
    </source>
</evidence>
<evidence type="ECO:0000259" key="8">
    <source>
        <dbReference type="PROSITE" id="PS51883"/>
    </source>
</evidence>
<evidence type="ECO:0008006" key="11">
    <source>
        <dbReference type="Google" id="ProtNLM"/>
    </source>
</evidence>
<dbReference type="InterPro" id="IPR036726">
    <property type="entry name" value="GTP1_OBG_dom_sf"/>
</dbReference>
<dbReference type="GO" id="GO:0042254">
    <property type="term" value="P:ribosome biogenesis"/>
    <property type="evidence" value="ECO:0007669"/>
    <property type="project" value="UniProtKB-UniRule"/>
</dbReference>
<organism evidence="9 10">
    <name type="scientific">Nematostella vectensis</name>
    <name type="common">Starlet sea anemone</name>
    <dbReference type="NCBI Taxonomy" id="45351"/>
    <lineage>
        <taxon>Eukaryota</taxon>
        <taxon>Metazoa</taxon>
        <taxon>Cnidaria</taxon>
        <taxon>Anthozoa</taxon>
        <taxon>Hexacorallia</taxon>
        <taxon>Actiniaria</taxon>
        <taxon>Edwardsiidae</taxon>
        <taxon>Nematostella</taxon>
    </lineage>
</organism>
<evidence type="ECO:0000313" key="10">
    <source>
        <dbReference type="Proteomes" id="UP000001593"/>
    </source>
</evidence>
<accession>A7RRP0</accession>
<evidence type="ECO:0000256" key="1">
    <source>
        <dbReference type="ARBA" id="ARBA00004604"/>
    </source>
</evidence>
<feature type="domain" description="Obg" evidence="8">
    <location>
        <begin position="1"/>
        <end position="132"/>
    </location>
</feature>
<keyword evidence="5" id="KW-0342">GTP-binding</keyword>
<protein>
    <recommendedName>
        <fullName evidence="11">GTP-binding protein 10</fullName>
    </recommendedName>
</protein>
<sequence>GRLCDHARLYVRGGSGGQGSMAHAGMGGDGGDVILDARSCLKLPDALNELPHFKLYSSLKRRKRGIRGLDLVVPVPPGTTVTTDDGRFIGKLEELGTRLLVARGGRGGNPSTEDWGGEKGNACIIRIDLKLAADVGLVGFPNAGKSTLLGMLTQADPTVADYPFTTLRPVIGMLGQHDDSQISVADLPGLVEGAHLNRGMVHKFLKHVEGTRLLALVVDVNGFQLSSAHPRRTAFESLCLLLKELVLYESRLTYQPKLLIVSKMDCERADSKYQELLEQLQTLRNPGTGPLL</sequence>
<dbReference type="Pfam" id="PF01018">
    <property type="entry name" value="GTP1_OBG"/>
    <property type="match status" value="1"/>
</dbReference>
<dbReference type="InterPro" id="IPR014100">
    <property type="entry name" value="GTP-bd_Obg/CgtA"/>
</dbReference>
<proteinExistence type="inferred from homology"/>
<dbReference type="STRING" id="45351.A7RRP0"/>
<feature type="domain" description="OBG-type G" evidence="7">
    <location>
        <begin position="133"/>
        <end position="292"/>
    </location>
</feature>
<reference evidence="9 10" key="1">
    <citation type="journal article" date="2007" name="Science">
        <title>Sea anemone genome reveals ancestral eumetazoan gene repertoire and genomic organization.</title>
        <authorList>
            <person name="Putnam N.H."/>
            <person name="Srivastava M."/>
            <person name="Hellsten U."/>
            <person name="Dirks B."/>
            <person name="Chapman J."/>
            <person name="Salamov A."/>
            <person name="Terry A."/>
            <person name="Shapiro H."/>
            <person name="Lindquist E."/>
            <person name="Kapitonov V.V."/>
            <person name="Jurka J."/>
            <person name="Genikhovich G."/>
            <person name="Grigoriev I.V."/>
            <person name="Lucas S.M."/>
            <person name="Steele R.E."/>
            <person name="Finnerty J.R."/>
            <person name="Technau U."/>
            <person name="Martindale M.Q."/>
            <person name="Rokhsar D.S."/>
        </authorList>
    </citation>
    <scope>NUCLEOTIDE SEQUENCE [LARGE SCALE GENOMIC DNA]</scope>
    <source>
        <strain evidence="10">CH2 X CH6</strain>
    </source>
</reference>
<dbReference type="Pfam" id="PF01926">
    <property type="entry name" value="MMR_HSR1"/>
    <property type="match status" value="1"/>
</dbReference>
<dbReference type="PANTHER" id="PTHR11702:SF43">
    <property type="entry name" value="GTP-BINDING PROTEIN 10"/>
    <property type="match status" value="1"/>
</dbReference>